<protein>
    <recommendedName>
        <fullName evidence="1">CBS domain-containing protein</fullName>
    </recommendedName>
</protein>
<feature type="domain" description="CBS" evidence="1">
    <location>
        <begin position="1"/>
        <end position="61"/>
    </location>
</feature>
<accession>A0A383AHU8</accession>
<proteinExistence type="predicted"/>
<dbReference type="EMBL" id="UINC01192168">
    <property type="protein sequence ID" value="SVE07171.1"/>
    <property type="molecule type" value="Genomic_DNA"/>
</dbReference>
<organism evidence="2">
    <name type="scientific">marine metagenome</name>
    <dbReference type="NCBI Taxonomy" id="408172"/>
    <lineage>
        <taxon>unclassified sequences</taxon>
        <taxon>metagenomes</taxon>
        <taxon>ecological metagenomes</taxon>
    </lineage>
</organism>
<dbReference type="PANTHER" id="PTHR42745:SF1">
    <property type="entry name" value="ARABINOSE 5-PHOSPHATE ISOMERASE KDSD"/>
    <property type="match status" value="1"/>
</dbReference>
<feature type="domain" description="CBS" evidence="1">
    <location>
        <begin position="67"/>
        <end position="123"/>
    </location>
</feature>
<reference evidence="2" key="1">
    <citation type="submission" date="2018-05" db="EMBL/GenBank/DDBJ databases">
        <authorList>
            <person name="Lanie J.A."/>
            <person name="Ng W.-L."/>
            <person name="Kazmierczak K.M."/>
            <person name="Andrzejewski T.M."/>
            <person name="Davidsen T.M."/>
            <person name="Wayne K.J."/>
            <person name="Tettelin H."/>
            <person name="Glass J.I."/>
            <person name="Rusch D."/>
            <person name="Podicherti R."/>
            <person name="Tsui H.-C.T."/>
            <person name="Winkler M.E."/>
        </authorList>
    </citation>
    <scope>NUCLEOTIDE SEQUENCE</scope>
</reference>
<dbReference type="SUPFAM" id="SSF54631">
    <property type="entry name" value="CBS-domain pair"/>
    <property type="match status" value="1"/>
</dbReference>
<sequence>MFVDWNKSLLMDHANIADAIRILEDSPLRIAFVVDENNTLAGTITDGDIRRGLISQVGLTESVNTVMNKQPVVASSSQGRESILALMRARDIRQIPVVDPDGRIVRVELLDELQQTSQSDHGLENSVVLMAG</sequence>
<dbReference type="Gene3D" id="3.10.580.10">
    <property type="entry name" value="CBS-domain"/>
    <property type="match status" value="1"/>
</dbReference>
<dbReference type="PANTHER" id="PTHR42745">
    <property type="match status" value="1"/>
</dbReference>
<evidence type="ECO:0000259" key="1">
    <source>
        <dbReference type="PROSITE" id="PS51371"/>
    </source>
</evidence>
<evidence type="ECO:0000313" key="2">
    <source>
        <dbReference type="EMBL" id="SVE07171.1"/>
    </source>
</evidence>
<feature type="non-terminal residue" evidence="2">
    <location>
        <position position="132"/>
    </location>
</feature>
<dbReference type="InterPro" id="IPR000644">
    <property type="entry name" value="CBS_dom"/>
</dbReference>
<dbReference type="InterPro" id="IPR046342">
    <property type="entry name" value="CBS_dom_sf"/>
</dbReference>
<dbReference type="AlphaFoldDB" id="A0A383AHU8"/>
<dbReference type="Pfam" id="PF00571">
    <property type="entry name" value="CBS"/>
    <property type="match status" value="2"/>
</dbReference>
<dbReference type="CDD" id="cd04607">
    <property type="entry name" value="CBS_pair_NTP_transferase_assoc"/>
    <property type="match status" value="1"/>
</dbReference>
<dbReference type="InterPro" id="IPR050986">
    <property type="entry name" value="GutQ/KpsF_isomerases"/>
</dbReference>
<name>A0A383AHU8_9ZZZZ</name>
<gene>
    <name evidence="2" type="ORF">METZ01_LOCUS460025</name>
</gene>
<dbReference type="PROSITE" id="PS51371">
    <property type="entry name" value="CBS"/>
    <property type="match status" value="2"/>
</dbReference>
<dbReference type="SMART" id="SM00116">
    <property type="entry name" value="CBS"/>
    <property type="match status" value="2"/>
</dbReference>